<reference evidence="1" key="1">
    <citation type="submission" date="2022-07" db="EMBL/GenBank/DDBJ databases">
        <title>Phylogenomic reconstructions and comparative analyses of Kickxellomycotina fungi.</title>
        <authorList>
            <person name="Reynolds N.K."/>
            <person name="Stajich J.E."/>
            <person name="Barry K."/>
            <person name="Grigoriev I.V."/>
            <person name="Crous P."/>
            <person name="Smith M.E."/>
        </authorList>
    </citation>
    <scope>NUCLEOTIDE SEQUENCE</scope>
    <source>
        <strain evidence="1">Benny 63K</strain>
    </source>
</reference>
<organism evidence="1 2">
    <name type="scientific">Kickxella alabastrina</name>
    <dbReference type="NCBI Taxonomy" id="61397"/>
    <lineage>
        <taxon>Eukaryota</taxon>
        <taxon>Fungi</taxon>
        <taxon>Fungi incertae sedis</taxon>
        <taxon>Zoopagomycota</taxon>
        <taxon>Kickxellomycotina</taxon>
        <taxon>Kickxellomycetes</taxon>
        <taxon>Kickxellales</taxon>
        <taxon>Kickxellaceae</taxon>
        <taxon>Kickxella</taxon>
    </lineage>
</organism>
<gene>
    <name evidence="1" type="ORF">LPJ66_012074</name>
</gene>
<keyword evidence="2" id="KW-1185">Reference proteome</keyword>
<dbReference type="EMBL" id="JANBPG010004134">
    <property type="protein sequence ID" value="KAJ1877579.1"/>
    <property type="molecule type" value="Genomic_DNA"/>
</dbReference>
<accession>A0ACC1HXC3</accession>
<proteinExistence type="predicted"/>
<evidence type="ECO:0000313" key="1">
    <source>
        <dbReference type="EMBL" id="KAJ1877579.1"/>
    </source>
</evidence>
<comment type="caution">
    <text evidence="1">The sequence shown here is derived from an EMBL/GenBank/DDBJ whole genome shotgun (WGS) entry which is preliminary data.</text>
</comment>
<evidence type="ECO:0000313" key="2">
    <source>
        <dbReference type="Proteomes" id="UP001150581"/>
    </source>
</evidence>
<feature type="non-terminal residue" evidence="1">
    <location>
        <position position="59"/>
    </location>
</feature>
<name>A0ACC1HXC3_9FUNG</name>
<sequence>MNSLSRASCTEWKQVMELVHQTPSIHVLVITGSGRAYSAGQELPTPKQNASGEEENERL</sequence>
<dbReference type="Proteomes" id="UP001150581">
    <property type="component" value="Unassembled WGS sequence"/>
</dbReference>
<protein>
    <submittedName>
        <fullName evidence="1">Uncharacterized protein</fullName>
    </submittedName>
</protein>